<dbReference type="InterPro" id="IPR036236">
    <property type="entry name" value="Znf_C2H2_sf"/>
</dbReference>
<evidence type="ECO:0000313" key="2">
    <source>
        <dbReference type="EMBL" id="CAF4545941.1"/>
    </source>
</evidence>
<comment type="caution">
    <text evidence="2">The sequence shown here is derived from an EMBL/GenBank/DDBJ whole genome shotgun (WGS) entry which is preliminary data.</text>
</comment>
<evidence type="ECO:0000259" key="1">
    <source>
        <dbReference type="PROSITE" id="PS00028"/>
    </source>
</evidence>
<dbReference type="Gene3D" id="3.30.160.60">
    <property type="entry name" value="Classic Zinc Finger"/>
    <property type="match status" value="1"/>
</dbReference>
<dbReference type="AlphaFoldDB" id="A0A8S2YAK5"/>
<feature type="non-terminal residue" evidence="2">
    <location>
        <position position="1"/>
    </location>
</feature>
<dbReference type="SUPFAM" id="SSF57667">
    <property type="entry name" value="beta-beta-alpha zinc fingers"/>
    <property type="match status" value="1"/>
</dbReference>
<dbReference type="Proteomes" id="UP000676336">
    <property type="component" value="Unassembled WGS sequence"/>
</dbReference>
<dbReference type="EMBL" id="CAJOBI010091819">
    <property type="protein sequence ID" value="CAF4545941.1"/>
    <property type="molecule type" value="Genomic_DNA"/>
</dbReference>
<sequence>DFVGRWPTELQKHAASHSTSRPFKCLICSLTYKWRWDLAKHWDRAHACNGKGVTLINPYKKR</sequence>
<feature type="non-terminal residue" evidence="2">
    <location>
        <position position="62"/>
    </location>
</feature>
<evidence type="ECO:0000313" key="3">
    <source>
        <dbReference type="Proteomes" id="UP000676336"/>
    </source>
</evidence>
<organism evidence="2 3">
    <name type="scientific">Rotaria magnacalcarata</name>
    <dbReference type="NCBI Taxonomy" id="392030"/>
    <lineage>
        <taxon>Eukaryota</taxon>
        <taxon>Metazoa</taxon>
        <taxon>Spiralia</taxon>
        <taxon>Gnathifera</taxon>
        <taxon>Rotifera</taxon>
        <taxon>Eurotatoria</taxon>
        <taxon>Bdelloidea</taxon>
        <taxon>Philodinida</taxon>
        <taxon>Philodinidae</taxon>
        <taxon>Rotaria</taxon>
    </lineage>
</organism>
<feature type="domain" description="C2H2-type" evidence="1">
    <location>
        <begin position="25"/>
        <end position="46"/>
    </location>
</feature>
<proteinExistence type="predicted"/>
<dbReference type="PROSITE" id="PS00028">
    <property type="entry name" value="ZINC_FINGER_C2H2_1"/>
    <property type="match status" value="1"/>
</dbReference>
<reference evidence="2" key="1">
    <citation type="submission" date="2021-02" db="EMBL/GenBank/DDBJ databases">
        <authorList>
            <person name="Nowell W R."/>
        </authorList>
    </citation>
    <scope>NUCLEOTIDE SEQUENCE</scope>
</reference>
<protein>
    <recommendedName>
        <fullName evidence="1">C2H2-type domain-containing protein</fullName>
    </recommendedName>
</protein>
<name>A0A8S2YAK5_9BILA</name>
<dbReference type="InterPro" id="IPR013087">
    <property type="entry name" value="Znf_C2H2_type"/>
</dbReference>
<accession>A0A8S2YAK5</accession>
<gene>
    <name evidence="2" type="ORF">SMN809_LOCUS36820</name>
</gene>